<evidence type="ECO:0000256" key="9">
    <source>
        <dbReference type="ARBA" id="ARBA00023027"/>
    </source>
</evidence>
<comment type="function">
    <text evidence="1 12">Catalyzes the sequential NAD-dependent oxidations of L-histidinol to L-histidinaldehyde and then to L-histidine.</text>
</comment>
<dbReference type="Gene3D" id="1.20.5.1300">
    <property type="match status" value="1"/>
</dbReference>
<evidence type="ECO:0000256" key="13">
    <source>
        <dbReference type="PIRNR" id="PIRNR000099"/>
    </source>
</evidence>
<evidence type="ECO:0000256" key="17">
    <source>
        <dbReference type="PIRSR" id="PIRSR000099-4"/>
    </source>
</evidence>
<feature type="binding site" evidence="12 16">
    <location>
        <position position="413"/>
    </location>
    <ligand>
        <name>substrate</name>
    </ligand>
</feature>
<dbReference type="EC" id="1.1.1.23" evidence="4 12"/>
<feature type="binding site" evidence="12 16">
    <location>
        <position position="359"/>
    </location>
    <ligand>
        <name>substrate</name>
    </ligand>
</feature>
<dbReference type="PANTHER" id="PTHR21256:SF2">
    <property type="entry name" value="HISTIDINE BIOSYNTHESIS TRIFUNCTIONAL PROTEIN"/>
    <property type="match status" value="1"/>
</dbReference>
<evidence type="ECO:0000256" key="14">
    <source>
        <dbReference type="PIRSR" id="PIRSR000099-1"/>
    </source>
</evidence>
<dbReference type="InterPro" id="IPR016161">
    <property type="entry name" value="Ald_DH/histidinol_DH"/>
</dbReference>
<comment type="cofactor">
    <cofactor evidence="12 17">
        <name>Zn(2+)</name>
        <dbReference type="ChEBI" id="CHEBI:29105"/>
    </cofactor>
    <text evidence="12 17">Binds 1 zinc ion per subunit.</text>
</comment>
<name>A0A3N5XX40_9ALTE</name>
<evidence type="ECO:0000256" key="5">
    <source>
        <dbReference type="ARBA" id="ARBA00022605"/>
    </source>
</evidence>
<accession>A0A3N5XX40</accession>
<keyword evidence="20" id="KW-1185">Reference proteome</keyword>
<dbReference type="FunFam" id="1.20.5.1300:FF:000001">
    <property type="entry name" value="Histidine biosynthesis trifunctional protein"/>
    <property type="match status" value="1"/>
</dbReference>
<keyword evidence="5 12" id="KW-0028">Amino-acid biosynthesis</keyword>
<dbReference type="InterPro" id="IPR012131">
    <property type="entry name" value="Hstdl_DH"/>
</dbReference>
<dbReference type="GO" id="GO:0004399">
    <property type="term" value="F:histidinol dehydrogenase activity"/>
    <property type="evidence" value="ECO:0007669"/>
    <property type="project" value="UniProtKB-UniRule"/>
</dbReference>
<dbReference type="PRINTS" id="PR00083">
    <property type="entry name" value="HOLDHDRGNASE"/>
</dbReference>
<dbReference type="GO" id="GO:0000105">
    <property type="term" value="P:L-histidine biosynthetic process"/>
    <property type="evidence" value="ECO:0007669"/>
    <property type="project" value="UniProtKB-UniRule"/>
</dbReference>
<dbReference type="FunFam" id="3.40.50.1980:FF:000002">
    <property type="entry name" value="Histidinol dehydrogenase, chloroplastic"/>
    <property type="match status" value="1"/>
</dbReference>
<dbReference type="Proteomes" id="UP000275281">
    <property type="component" value="Unassembled WGS sequence"/>
</dbReference>
<feature type="binding site" evidence="12 17">
    <location>
        <position position="258"/>
    </location>
    <ligand>
        <name>Zn(2+)</name>
        <dbReference type="ChEBI" id="CHEBI:29105"/>
    </ligand>
</feature>
<evidence type="ECO:0000256" key="2">
    <source>
        <dbReference type="ARBA" id="ARBA00004940"/>
    </source>
</evidence>
<protein>
    <recommendedName>
        <fullName evidence="4 12">Histidinol dehydrogenase</fullName>
        <shortName evidence="12">HDH</shortName>
        <ecNumber evidence="4 12">1.1.1.23</ecNumber>
    </recommendedName>
</protein>
<feature type="binding site" evidence="12 16">
    <location>
        <position position="418"/>
    </location>
    <ligand>
        <name>substrate</name>
    </ligand>
</feature>
<dbReference type="InterPro" id="IPR001692">
    <property type="entry name" value="Histidinol_DH_CS"/>
</dbReference>
<dbReference type="InterPro" id="IPR022695">
    <property type="entry name" value="Histidinol_DH_monofunct"/>
</dbReference>
<sequence length="440" mass="46624">MINWSSLSANEQQAALARPANADAAGLSATVANIVEAVKARGDEAILEYTRKFDCPTLQNLVLSDSDWDKLAAQVDESVKQALIEAYDNIKAFHSAQMPDSVVMDTTQGVVCEQHYTALESVGLYVPGGTAPLPSTVLMLGIPATVAGCPRRILCTPPNNSGLIAPEIAYAAKLCGVQKIFLCGGAQAIAGMAYGTQSIPKADKLFGPGNSFVTEAKQQVSQTPEGAAIDMPAGPSEVLVLADENANPVFVAADLLSQAEHGHDSQAVLVTNSSALIGAVKREVDNQLAKLARAEITAKAMQHARYILTDSVAKAIDVSNRYAPEHLIVQLDDAVALLPSIKNAGSIFVGPWSPESAGDYASGTNHVLPTYGYSKNHSSLGLVDFMRRYTVQTLSQTGIRYLGPTIMTLAKSEGLTAHENAVKVRLDALDNKDSWSGKYD</sequence>
<feature type="binding site" evidence="12 17">
    <location>
        <position position="359"/>
    </location>
    <ligand>
        <name>Zn(2+)</name>
        <dbReference type="ChEBI" id="CHEBI:29105"/>
    </ligand>
</feature>
<dbReference type="Gene3D" id="3.40.50.1980">
    <property type="entry name" value="Nitrogenase molybdenum iron protein domain"/>
    <property type="match status" value="2"/>
</dbReference>
<comment type="pathway">
    <text evidence="2 12">Amino-acid biosynthesis; L-histidine biosynthesis; L-histidine from 5-phospho-alpha-D-ribose 1-diphosphate: step 9/9.</text>
</comment>
<dbReference type="CDD" id="cd06572">
    <property type="entry name" value="Histidinol_dh"/>
    <property type="match status" value="1"/>
</dbReference>
<keyword evidence="6 12" id="KW-0479">Metal-binding</keyword>
<evidence type="ECO:0000256" key="11">
    <source>
        <dbReference type="ARBA" id="ARBA00049489"/>
    </source>
</evidence>
<dbReference type="PANTHER" id="PTHR21256">
    <property type="entry name" value="HISTIDINOL DEHYDROGENASE HDH"/>
    <property type="match status" value="1"/>
</dbReference>
<dbReference type="PIRSF" id="PIRSF000099">
    <property type="entry name" value="Histidinol_dh"/>
    <property type="match status" value="1"/>
</dbReference>
<dbReference type="RefSeq" id="WP_124029052.1">
    <property type="nucleotide sequence ID" value="NZ_JBHRSN010000013.1"/>
</dbReference>
<evidence type="ECO:0000256" key="7">
    <source>
        <dbReference type="ARBA" id="ARBA00022833"/>
    </source>
</evidence>
<keyword evidence="8 12" id="KW-0560">Oxidoreductase</keyword>
<evidence type="ECO:0000256" key="1">
    <source>
        <dbReference type="ARBA" id="ARBA00003850"/>
    </source>
</evidence>
<keyword evidence="7 12" id="KW-0862">Zinc</keyword>
<evidence type="ECO:0000256" key="3">
    <source>
        <dbReference type="ARBA" id="ARBA00010178"/>
    </source>
</evidence>
<feature type="binding site" evidence="12 16">
    <location>
        <position position="261"/>
    </location>
    <ligand>
        <name>substrate</name>
    </ligand>
</feature>
<feature type="binding site" evidence="12 16">
    <location>
        <position position="326"/>
    </location>
    <ligand>
        <name>substrate</name>
    </ligand>
</feature>
<dbReference type="GO" id="GO:0051287">
    <property type="term" value="F:NAD binding"/>
    <property type="evidence" value="ECO:0007669"/>
    <property type="project" value="InterPro"/>
</dbReference>
<dbReference type="HAMAP" id="MF_01024">
    <property type="entry name" value="HisD"/>
    <property type="match status" value="1"/>
</dbReference>
<dbReference type="Pfam" id="PF00815">
    <property type="entry name" value="Histidinol_dh"/>
    <property type="match status" value="1"/>
</dbReference>
<evidence type="ECO:0000313" key="20">
    <source>
        <dbReference type="Proteomes" id="UP000275281"/>
    </source>
</evidence>
<evidence type="ECO:0000313" key="19">
    <source>
        <dbReference type="EMBL" id="RPJ64923.1"/>
    </source>
</evidence>
<evidence type="ECO:0000256" key="16">
    <source>
        <dbReference type="PIRSR" id="PIRSR000099-3"/>
    </source>
</evidence>
<proteinExistence type="inferred from homology"/>
<dbReference type="NCBIfam" id="TIGR00069">
    <property type="entry name" value="hisD"/>
    <property type="match status" value="1"/>
</dbReference>
<dbReference type="AlphaFoldDB" id="A0A3N5XX40"/>
<dbReference type="UniPathway" id="UPA00031">
    <property type="reaction ID" value="UER00014"/>
</dbReference>
<evidence type="ECO:0000256" key="15">
    <source>
        <dbReference type="PIRSR" id="PIRSR000099-2"/>
    </source>
</evidence>
<keyword evidence="9 12" id="KW-0520">NAD</keyword>
<gene>
    <name evidence="12 19" type="primary">hisD</name>
    <name evidence="19" type="ORF">DRW07_16495</name>
</gene>
<feature type="binding site" evidence="12 17">
    <location>
        <position position="418"/>
    </location>
    <ligand>
        <name>Zn(2+)</name>
        <dbReference type="ChEBI" id="CHEBI:29105"/>
    </ligand>
</feature>
<feature type="binding site" evidence="12 16">
    <location>
        <position position="236"/>
    </location>
    <ligand>
        <name>substrate</name>
    </ligand>
</feature>
<comment type="similarity">
    <text evidence="3 12 13 18">Belongs to the histidinol dehydrogenase family.</text>
</comment>
<feature type="active site" description="Proton acceptor" evidence="12 14">
    <location>
        <position position="326"/>
    </location>
</feature>
<comment type="catalytic activity">
    <reaction evidence="11 12">
        <text>L-histidinol + 2 NAD(+) + H2O = L-histidine + 2 NADH + 3 H(+)</text>
        <dbReference type="Rhea" id="RHEA:20641"/>
        <dbReference type="ChEBI" id="CHEBI:15377"/>
        <dbReference type="ChEBI" id="CHEBI:15378"/>
        <dbReference type="ChEBI" id="CHEBI:57540"/>
        <dbReference type="ChEBI" id="CHEBI:57595"/>
        <dbReference type="ChEBI" id="CHEBI:57699"/>
        <dbReference type="ChEBI" id="CHEBI:57945"/>
        <dbReference type="EC" id="1.1.1.23"/>
    </reaction>
</comment>
<evidence type="ECO:0000256" key="6">
    <source>
        <dbReference type="ARBA" id="ARBA00022723"/>
    </source>
</evidence>
<feature type="binding site" evidence="12 15">
    <location>
        <position position="210"/>
    </location>
    <ligand>
        <name>NAD(+)</name>
        <dbReference type="ChEBI" id="CHEBI:57540"/>
    </ligand>
</feature>
<feature type="binding site" evidence="12 15">
    <location>
        <position position="125"/>
    </location>
    <ligand>
        <name>NAD(+)</name>
        <dbReference type="ChEBI" id="CHEBI:57540"/>
    </ligand>
</feature>
<evidence type="ECO:0000256" key="10">
    <source>
        <dbReference type="ARBA" id="ARBA00023102"/>
    </source>
</evidence>
<dbReference type="OrthoDB" id="9805269at2"/>
<evidence type="ECO:0000256" key="8">
    <source>
        <dbReference type="ARBA" id="ARBA00023002"/>
    </source>
</evidence>
<evidence type="ECO:0000256" key="18">
    <source>
        <dbReference type="RuleBase" id="RU004175"/>
    </source>
</evidence>
<comment type="caution">
    <text evidence="19">The sequence shown here is derived from an EMBL/GenBank/DDBJ whole genome shotgun (WGS) entry which is preliminary data.</text>
</comment>
<evidence type="ECO:0000256" key="4">
    <source>
        <dbReference type="ARBA" id="ARBA00012965"/>
    </source>
</evidence>
<keyword evidence="10 12" id="KW-0368">Histidine biosynthesis</keyword>
<dbReference type="EMBL" id="RPOK01000006">
    <property type="protein sequence ID" value="RPJ64923.1"/>
    <property type="molecule type" value="Genomic_DNA"/>
</dbReference>
<dbReference type="FunFam" id="3.40.50.1980:FF:000001">
    <property type="entry name" value="Histidinol dehydrogenase"/>
    <property type="match status" value="1"/>
</dbReference>
<dbReference type="SUPFAM" id="SSF53720">
    <property type="entry name" value="ALDH-like"/>
    <property type="match status" value="1"/>
</dbReference>
<dbReference type="PROSITE" id="PS00611">
    <property type="entry name" value="HISOL_DEHYDROGENASE"/>
    <property type="match status" value="1"/>
</dbReference>
<feature type="binding site" evidence="12 17">
    <location>
        <position position="261"/>
    </location>
    <ligand>
        <name>Zn(2+)</name>
        <dbReference type="ChEBI" id="CHEBI:29105"/>
    </ligand>
</feature>
<dbReference type="GO" id="GO:0008270">
    <property type="term" value="F:zinc ion binding"/>
    <property type="evidence" value="ECO:0007669"/>
    <property type="project" value="UniProtKB-UniRule"/>
</dbReference>
<feature type="active site" description="Proton acceptor" evidence="12 14">
    <location>
        <position position="325"/>
    </location>
</feature>
<dbReference type="GO" id="GO:0005829">
    <property type="term" value="C:cytosol"/>
    <property type="evidence" value="ECO:0007669"/>
    <property type="project" value="TreeGrafter"/>
</dbReference>
<reference evidence="19 20" key="1">
    <citation type="submission" date="2018-11" db="EMBL/GenBank/DDBJ databases">
        <authorList>
            <person name="Ye M.-Q."/>
            <person name="Du Z.-J."/>
        </authorList>
    </citation>
    <scope>NUCLEOTIDE SEQUENCE [LARGE SCALE GENOMIC DNA]</scope>
    <source>
        <strain evidence="19 20">U0105</strain>
    </source>
</reference>
<evidence type="ECO:0000256" key="12">
    <source>
        <dbReference type="HAMAP-Rule" id="MF_01024"/>
    </source>
</evidence>
<feature type="binding site" evidence="12 16">
    <location>
        <position position="258"/>
    </location>
    <ligand>
        <name>substrate</name>
    </ligand>
</feature>
<feature type="binding site" evidence="12 15">
    <location>
        <position position="187"/>
    </location>
    <ligand>
        <name>NAD(+)</name>
        <dbReference type="ChEBI" id="CHEBI:57540"/>
    </ligand>
</feature>
<organism evidence="19 20">
    <name type="scientific">Alteromonas sediminis</name>
    <dbReference type="NCBI Taxonomy" id="2259342"/>
    <lineage>
        <taxon>Bacteria</taxon>
        <taxon>Pseudomonadati</taxon>
        <taxon>Pseudomonadota</taxon>
        <taxon>Gammaproteobacteria</taxon>
        <taxon>Alteromonadales</taxon>
        <taxon>Alteromonadaceae</taxon>
        <taxon>Alteromonas/Salinimonas group</taxon>
        <taxon>Alteromonas</taxon>
    </lineage>
</organism>